<reference evidence="1 2" key="1">
    <citation type="journal article" date="2016" name="Mol. Biol. Evol.">
        <title>Comparative Genomics of Early-Diverging Mushroom-Forming Fungi Provides Insights into the Origins of Lignocellulose Decay Capabilities.</title>
        <authorList>
            <person name="Nagy L.G."/>
            <person name="Riley R."/>
            <person name="Tritt A."/>
            <person name="Adam C."/>
            <person name="Daum C."/>
            <person name="Floudas D."/>
            <person name="Sun H."/>
            <person name="Yadav J.S."/>
            <person name="Pangilinan J."/>
            <person name="Larsson K.H."/>
            <person name="Matsuura K."/>
            <person name="Barry K."/>
            <person name="Labutti K."/>
            <person name="Kuo R."/>
            <person name="Ohm R.A."/>
            <person name="Bhattacharya S.S."/>
            <person name="Shirouzu T."/>
            <person name="Yoshinaga Y."/>
            <person name="Martin F.M."/>
            <person name="Grigoriev I.V."/>
            <person name="Hibbett D.S."/>
        </authorList>
    </citation>
    <scope>NUCLEOTIDE SEQUENCE [LARGE SCALE GENOMIC DNA]</scope>
    <source>
        <strain evidence="1 2">CBS 109695</strain>
    </source>
</reference>
<gene>
    <name evidence="1" type="ORF">FIBSPDRAFT_1039314</name>
</gene>
<proteinExistence type="predicted"/>
<dbReference type="Proteomes" id="UP000076532">
    <property type="component" value="Unassembled WGS sequence"/>
</dbReference>
<sequence length="151" mass="16112">MVLVLSTLNTLLAQLISLPELHTAILLSPEGQLISVASDPSRPKDKARVVAGVSSEVWQETKARGYGTIESELGRILVLPIGQGKGTSPEDQAPLLLLALNSTDVVGWDELQAKGKSLVDHLSVTVDKLRDRARAGAKSPTSLMVPGRKTR</sequence>
<dbReference type="SUPFAM" id="SSF103196">
    <property type="entry name" value="Roadblock/LC7 domain"/>
    <property type="match status" value="1"/>
</dbReference>
<dbReference type="OrthoDB" id="3201641at2759"/>
<protein>
    <recommendedName>
        <fullName evidence="3">Roadblock/LAMTOR2 domain-containing protein</fullName>
    </recommendedName>
</protein>
<name>A0A166S3I5_9AGAM</name>
<evidence type="ECO:0000313" key="2">
    <source>
        <dbReference type="Proteomes" id="UP000076532"/>
    </source>
</evidence>
<organism evidence="1 2">
    <name type="scientific">Athelia psychrophila</name>
    <dbReference type="NCBI Taxonomy" id="1759441"/>
    <lineage>
        <taxon>Eukaryota</taxon>
        <taxon>Fungi</taxon>
        <taxon>Dikarya</taxon>
        <taxon>Basidiomycota</taxon>
        <taxon>Agaricomycotina</taxon>
        <taxon>Agaricomycetes</taxon>
        <taxon>Agaricomycetidae</taxon>
        <taxon>Atheliales</taxon>
        <taxon>Atheliaceae</taxon>
        <taxon>Athelia</taxon>
    </lineage>
</organism>
<keyword evidence="2" id="KW-1185">Reference proteome</keyword>
<dbReference type="AlphaFoldDB" id="A0A166S3I5"/>
<evidence type="ECO:0008006" key="3">
    <source>
        <dbReference type="Google" id="ProtNLM"/>
    </source>
</evidence>
<dbReference type="EMBL" id="KV417501">
    <property type="protein sequence ID" value="KZP28973.1"/>
    <property type="molecule type" value="Genomic_DNA"/>
</dbReference>
<evidence type="ECO:0000313" key="1">
    <source>
        <dbReference type="EMBL" id="KZP28973.1"/>
    </source>
</evidence>
<dbReference type="Gene3D" id="3.30.450.30">
    <property type="entry name" value="Dynein light chain 2a, cytoplasmic"/>
    <property type="match status" value="1"/>
</dbReference>
<accession>A0A166S3I5</accession>